<evidence type="ECO:0000313" key="2">
    <source>
        <dbReference type="Proteomes" id="UP000198211"/>
    </source>
</evidence>
<keyword evidence="2" id="KW-1185">Reference proteome</keyword>
<dbReference type="PANTHER" id="PTHR16231">
    <property type="entry name" value="COMM DOMAIN-CONTAINING PROTEIN 4-8 FAMILY MEMBER"/>
    <property type="match status" value="1"/>
</dbReference>
<proteinExistence type="predicted"/>
<feature type="non-terminal residue" evidence="1">
    <location>
        <position position="121"/>
    </location>
</feature>
<protein>
    <submittedName>
        <fullName evidence="1">Uncharacterized protein</fullName>
    </submittedName>
</protein>
<dbReference type="InterPro" id="IPR047155">
    <property type="entry name" value="COMMD4/6/7/8"/>
</dbReference>
<dbReference type="STRING" id="4795.A0A225VWB5"/>
<organism evidence="1 2">
    <name type="scientific">Phytophthora megakarya</name>
    <dbReference type="NCBI Taxonomy" id="4795"/>
    <lineage>
        <taxon>Eukaryota</taxon>
        <taxon>Sar</taxon>
        <taxon>Stramenopiles</taxon>
        <taxon>Oomycota</taxon>
        <taxon>Peronosporomycetes</taxon>
        <taxon>Peronosporales</taxon>
        <taxon>Peronosporaceae</taxon>
        <taxon>Phytophthora</taxon>
    </lineage>
</organism>
<sequence length="121" mass="13724">MKFRFCGGLEPPDWLLVELPLLSGDTSKVVRLLKGLDCDGKRPRNYAAVAALRFILTHASKYDTERGDLVEELQQLGMPQTAAEAVAQSYEDQRTHIQSQQRVQRFQLPGVEKIEWKVEAP</sequence>
<gene>
    <name evidence="1" type="ORF">PHMEG_00017511</name>
</gene>
<dbReference type="PANTHER" id="PTHR16231:SF4">
    <property type="entry name" value="COMM DOMAIN-CONTAINING PROTEIN 4"/>
    <property type="match status" value="1"/>
</dbReference>
<accession>A0A225VWB5</accession>
<dbReference type="AlphaFoldDB" id="A0A225VWB5"/>
<dbReference type="EMBL" id="NBNE01002679">
    <property type="protein sequence ID" value="OWZ09736.1"/>
    <property type="molecule type" value="Genomic_DNA"/>
</dbReference>
<dbReference type="Pfam" id="PF21672">
    <property type="entry name" value="COMM_HN"/>
    <property type="match status" value="1"/>
</dbReference>
<dbReference type="Proteomes" id="UP000198211">
    <property type="component" value="Unassembled WGS sequence"/>
</dbReference>
<reference evidence="2" key="1">
    <citation type="submission" date="2017-03" db="EMBL/GenBank/DDBJ databases">
        <title>Phytopthora megakarya and P. palmivora, two closely related causual agents of cacao black pod achieved similar genome size and gene model numbers by different mechanisms.</title>
        <authorList>
            <person name="Ali S."/>
            <person name="Shao J."/>
            <person name="Larry D.J."/>
            <person name="Kronmiller B."/>
            <person name="Shen D."/>
            <person name="Strem M.D."/>
            <person name="Melnick R.L."/>
            <person name="Guiltinan M.J."/>
            <person name="Tyler B.M."/>
            <person name="Meinhardt L.W."/>
            <person name="Bailey B.A."/>
        </authorList>
    </citation>
    <scope>NUCLEOTIDE SEQUENCE [LARGE SCALE GENOMIC DNA]</scope>
    <source>
        <strain evidence="2">zdho120</strain>
    </source>
</reference>
<name>A0A225VWB5_9STRA</name>
<evidence type="ECO:0000313" key="1">
    <source>
        <dbReference type="EMBL" id="OWZ09736.1"/>
    </source>
</evidence>
<comment type="caution">
    <text evidence="1">The sequence shown here is derived from an EMBL/GenBank/DDBJ whole genome shotgun (WGS) entry which is preliminary data.</text>
</comment>
<dbReference type="OrthoDB" id="284322at2759"/>